<evidence type="ECO:0000259" key="5">
    <source>
        <dbReference type="PROSITE" id="PS50977"/>
    </source>
</evidence>
<reference evidence="6 7" key="1">
    <citation type="submission" date="2023-11" db="EMBL/GenBank/DDBJ databases">
        <title>Paucibacter sp. nov., isolated from fresh soil in Korea.</title>
        <authorList>
            <person name="Le N.T.T."/>
        </authorList>
    </citation>
    <scope>NUCLEOTIDE SEQUENCE [LARGE SCALE GENOMIC DNA]</scope>
    <source>
        <strain evidence="6 7">R3-3</strain>
    </source>
</reference>
<keyword evidence="3" id="KW-0804">Transcription</keyword>
<feature type="domain" description="HTH tetR-type" evidence="5">
    <location>
        <begin position="19"/>
        <end position="79"/>
    </location>
</feature>
<evidence type="ECO:0000256" key="1">
    <source>
        <dbReference type="ARBA" id="ARBA00023015"/>
    </source>
</evidence>
<name>A0ABU5DP89_9BURK</name>
<dbReference type="Proteomes" id="UP001285263">
    <property type="component" value="Unassembled WGS sequence"/>
</dbReference>
<dbReference type="InterPro" id="IPR009057">
    <property type="entry name" value="Homeodomain-like_sf"/>
</dbReference>
<dbReference type="Pfam" id="PF00440">
    <property type="entry name" value="TetR_N"/>
    <property type="match status" value="1"/>
</dbReference>
<protein>
    <submittedName>
        <fullName evidence="6">TetR/AcrR family transcriptional regulator</fullName>
    </submittedName>
</protein>
<feature type="DNA-binding region" description="H-T-H motif" evidence="4">
    <location>
        <begin position="42"/>
        <end position="61"/>
    </location>
</feature>
<gene>
    <name evidence="6" type="ORF">SNE35_26645</name>
</gene>
<keyword evidence="2 4" id="KW-0238">DNA-binding</keyword>
<keyword evidence="1" id="KW-0805">Transcription regulation</keyword>
<dbReference type="SUPFAM" id="SSF46689">
    <property type="entry name" value="Homeodomain-like"/>
    <property type="match status" value="1"/>
</dbReference>
<evidence type="ECO:0000256" key="4">
    <source>
        <dbReference type="PROSITE-ProRule" id="PRU00335"/>
    </source>
</evidence>
<organism evidence="6 7">
    <name type="scientific">Roseateles agri</name>
    <dbReference type="NCBI Taxonomy" id="3098619"/>
    <lineage>
        <taxon>Bacteria</taxon>
        <taxon>Pseudomonadati</taxon>
        <taxon>Pseudomonadota</taxon>
        <taxon>Betaproteobacteria</taxon>
        <taxon>Burkholderiales</taxon>
        <taxon>Sphaerotilaceae</taxon>
        <taxon>Roseateles</taxon>
    </lineage>
</organism>
<dbReference type="InterPro" id="IPR036271">
    <property type="entry name" value="Tet_transcr_reg_TetR-rel_C_sf"/>
</dbReference>
<comment type="caution">
    <text evidence="6">The sequence shown here is derived from an EMBL/GenBank/DDBJ whole genome shotgun (WGS) entry which is preliminary data.</text>
</comment>
<dbReference type="EMBL" id="JAXCLA010000009">
    <property type="protein sequence ID" value="MDY0748108.1"/>
    <property type="molecule type" value="Genomic_DNA"/>
</dbReference>
<dbReference type="PANTHER" id="PTHR47506">
    <property type="entry name" value="TRANSCRIPTIONAL REGULATORY PROTEIN"/>
    <property type="match status" value="1"/>
</dbReference>
<accession>A0ABU5DP89</accession>
<evidence type="ECO:0000256" key="3">
    <source>
        <dbReference type="ARBA" id="ARBA00023163"/>
    </source>
</evidence>
<dbReference type="PANTHER" id="PTHR47506:SF1">
    <property type="entry name" value="HTH-TYPE TRANSCRIPTIONAL REGULATOR YJDC"/>
    <property type="match status" value="1"/>
</dbReference>
<evidence type="ECO:0000313" key="6">
    <source>
        <dbReference type="EMBL" id="MDY0748108.1"/>
    </source>
</evidence>
<evidence type="ECO:0000313" key="7">
    <source>
        <dbReference type="Proteomes" id="UP001285263"/>
    </source>
</evidence>
<dbReference type="PROSITE" id="PS50977">
    <property type="entry name" value="HTH_TETR_2"/>
    <property type="match status" value="1"/>
</dbReference>
<proteinExistence type="predicted"/>
<dbReference type="Gene3D" id="1.10.10.60">
    <property type="entry name" value="Homeodomain-like"/>
    <property type="match status" value="1"/>
</dbReference>
<keyword evidence="7" id="KW-1185">Reference proteome</keyword>
<dbReference type="InterPro" id="IPR001647">
    <property type="entry name" value="HTH_TetR"/>
</dbReference>
<dbReference type="Gene3D" id="1.10.357.10">
    <property type="entry name" value="Tetracycline Repressor, domain 2"/>
    <property type="match status" value="1"/>
</dbReference>
<dbReference type="RefSeq" id="WP_320426071.1">
    <property type="nucleotide sequence ID" value="NZ_JAXCLA010000009.1"/>
</dbReference>
<dbReference type="SUPFAM" id="SSF48498">
    <property type="entry name" value="Tetracyclin repressor-like, C-terminal domain"/>
    <property type="match status" value="1"/>
</dbReference>
<evidence type="ECO:0000256" key="2">
    <source>
        <dbReference type="ARBA" id="ARBA00023125"/>
    </source>
</evidence>
<sequence length="212" mass="22870">MSITTEKEIAMSVIGRPREFDRTEALELAMHAFWRKGYLATSLSDLCEAMGIRSPSLYAAFGSKEALYLEAVEHYARTVGTAIWDRLSCGPSARAAVEDVLRAAVRSLPASAKAPAGCMVALGALSEECPGDIGATFKRIRLDCLERLRARLRTAVSVGELPETVHVESLSRFYLGVYAALAVQARDGATKAELKGVVDVAMRAWPIHPSSG</sequence>